<dbReference type="EMBL" id="CP015405">
    <property type="protein sequence ID" value="ANU77412.1"/>
    <property type="molecule type" value="Genomic_DNA"/>
</dbReference>
<dbReference type="Gene3D" id="3.40.190.10">
    <property type="entry name" value="Periplasmic binding protein-like II"/>
    <property type="match status" value="1"/>
</dbReference>
<dbReference type="Pfam" id="PF13416">
    <property type="entry name" value="SBP_bac_8"/>
    <property type="match status" value="1"/>
</dbReference>
<reference evidence="2" key="1">
    <citation type="submission" date="2017-04" db="EMBL/GenBank/DDBJ databases">
        <title>Complete Genome Sequences of Twelve Strains of a Stable Defined Moderately Diverse Mouse Microbiota 2 (sDMDMm2).</title>
        <authorList>
            <person name="Uchimura Y."/>
            <person name="Wyss M."/>
            <person name="Brugiroux S."/>
            <person name="Limenitakis J.P."/>
            <person name="Stecher B."/>
            <person name="McCoy K.D."/>
            <person name="Macpherson A.J."/>
        </authorList>
    </citation>
    <scope>NUCLEOTIDE SEQUENCE</scope>
    <source>
        <strain evidence="2">YL58</strain>
    </source>
</reference>
<dbReference type="CDD" id="cd13585">
    <property type="entry name" value="PBP2_TMBP_like"/>
    <property type="match status" value="1"/>
</dbReference>
<dbReference type="STRING" id="1796616.A4V09_17675"/>
<dbReference type="InterPro" id="IPR050490">
    <property type="entry name" value="Bact_solute-bd_prot1"/>
</dbReference>
<dbReference type="KEGG" id="byl:A4V09_17675"/>
<gene>
    <name evidence="2" type="ORF">A4V09_17675</name>
</gene>
<keyword evidence="1" id="KW-0732">Signal</keyword>
<dbReference type="SUPFAM" id="SSF53850">
    <property type="entry name" value="Periplasmic binding protein-like II"/>
    <property type="match status" value="1"/>
</dbReference>
<dbReference type="PANTHER" id="PTHR43649:SF32">
    <property type="entry name" value="SUGAR BINDING SECRETED PROTEIN"/>
    <property type="match status" value="1"/>
</dbReference>
<evidence type="ECO:0000313" key="2">
    <source>
        <dbReference type="EMBL" id="ANU77412.1"/>
    </source>
</evidence>
<dbReference type="PANTHER" id="PTHR43649">
    <property type="entry name" value="ARABINOSE-BINDING PROTEIN-RELATED"/>
    <property type="match status" value="1"/>
</dbReference>
<dbReference type="InterPro" id="IPR006059">
    <property type="entry name" value="SBP"/>
</dbReference>
<keyword evidence="3" id="KW-1185">Reference proteome</keyword>
<feature type="chain" id="PRO_5039123906" description="Lactose/L-arabinose transport system substrate-binding protein" evidence="1">
    <location>
        <begin position="24"/>
        <end position="431"/>
    </location>
</feature>
<accession>A0A1C7IGX0</accession>
<dbReference type="AlphaFoldDB" id="A0A1C7IGX0"/>
<feature type="signal peptide" evidence="1">
    <location>
        <begin position="1"/>
        <end position="23"/>
    </location>
</feature>
<evidence type="ECO:0008006" key="4">
    <source>
        <dbReference type="Google" id="ProtNLM"/>
    </source>
</evidence>
<organism evidence="2 3">
    <name type="scientific">Blautia pseudococcoides</name>
    <dbReference type="NCBI Taxonomy" id="1796616"/>
    <lineage>
        <taxon>Bacteria</taxon>
        <taxon>Bacillati</taxon>
        <taxon>Bacillota</taxon>
        <taxon>Clostridia</taxon>
        <taxon>Lachnospirales</taxon>
        <taxon>Lachnospiraceae</taxon>
        <taxon>Blautia</taxon>
    </lineage>
</organism>
<dbReference type="OrthoDB" id="9764112at2"/>
<sequence length="431" mass="46930">MKKKQAAAMVTAAVMALSLTACGGGGGAGKDASGDKEGGLSGEITIWSWDVALAHLEAWSEKFQEENPDVTFNFEEMGVDQVYQKMTTCLQSGIGLPDIVSIEGEQMAKFGEKFPGKFEEFTDMINPDDFFPIKMSECTVDGKVIAYPWDSGPCGMFYRSDLFEQAGIKAEDIVTWDDFIEAGKVLKEKTGADMLCMAESRNDTTYRLLMMEGGGFYFDKDGSTQVDSEASVQAMETCKKMYDAGITFNNSSWDDMVAGMGADKFACIADAVWMVGSIKDAVPDQDGKWAVMPLPKFQADQEAQGASNGGSVLAVPSASKSAEASKAFVKFVMEDVDANVEGFRNYGLYPSYLKALESDVFKEGDDFFGGQQIFDLFTEIGKTVPQVNYTANFAEALEMSKNSMAKVMLNNGDPTEVLNGEQEEMKAKFGK</sequence>
<dbReference type="Proteomes" id="UP000092574">
    <property type="component" value="Chromosome"/>
</dbReference>
<proteinExistence type="predicted"/>
<evidence type="ECO:0000256" key="1">
    <source>
        <dbReference type="SAM" id="SignalP"/>
    </source>
</evidence>
<protein>
    <recommendedName>
        <fullName evidence="4">Lactose/L-arabinose transport system substrate-binding protein</fullName>
    </recommendedName>
</protein>
<dbReference type="PROSITE" id="PS51257">
    <property type="entry name" value="PROKAR_LIPOPROTEIN"/>
    <property type="match status" value="1"/>
</dbReference>
<evidence type="ECO:0000313" key="3">
    <source>
        <dbReference type="Proteomes" id="UP000092574"/>
    </source>
</evidence>
<dbReference type="RefSeq" id="WP_065543540.1">
    <property type="nucleotide sequence ID" value="NZ_CP015405.2"/>
</dbReference>
<name>A0A1C7IGX0_9FIRM</name>